<reference evidence="2 3" key="1">
    <citation type="submission" date="2018-11" db="EMBL/GenBank/DDBJ databases">
        <title>Pseudaminobacter arsenicus sp. nov., an arsenic-resistant bacterium isolated from arsenic-rich aquifers.</title>
        <authorList>
            <person name="Mu Y."/>
        </authorList>
    </citation>
    <scope>NUCLEOTIDE SEQUENCE [LARGE SCALE GENOMIC DNA]</scope>
    <source>
        <strain evidence="2 3">CB3</strain>
    </source>
</reference>
<evidence type="ECO:0000313" key="2">
    <source>
        <dbReference type="EMBL" id="RUM95567.1"/>
    </source>
</evidence>
<keyword evidence="3" id="KW-1185">Reference proteome</keyword>
<proteinExistence type="predicted"/>
<dbReference type="InterPro" id="IPR027367">
    <property type="entry name" value="Gly-zipper_YMGG"/>
</dbReference>
<protein>
    <submittedName>
        <fullName evidence="2">Glycine zipper 2TM domain-containing protein</fullName>
    </submittedName>
</protein>
<comment type="caution">
    <text evidence="2">The sequence shown here is derived from an EMBL/GenBank/DDBJ whole genome shotgun (WGS) entry which is preliminary data.</text>
</comment>
<accession>A0A432V033</accession>
<dbReference type="EMBL" id="RKST01000037">
    <property type="protein sequence ID" value="RUM95567.1"/>
    <property type="molecule type" value="Genomic_DNA"/>
</dbReference>
<dbReference type="Proteomes" id="UP000281647">
    <property type="component" value="Unassembled WGS sequence"/>
</dbReference>
<organism evidence="2 3">
    <name type="scientific">Borborobacter arsenicus</name>
    <dbReference type="NCBI Taxonomy" id="1851146"/>
    <lineage>
        <taxon>Bacteria</taxon>
        <taxon>Pseudomonadati</taxon>
        <taxon>Pseudomonadota</taxon>
        <taxon>Alphaproteobacteria</taxon>
        <taxon>Hyphomicrobiales</taxon>
        <taxon>Phyllobacteriaceae</taxon>
        <taxon>Borborobacter</taxon>
    </lineage>
</organism>
<dbReference type="Pfam" id="PF13441">
    <property type="entry name" value="Gly-zipper_YMGG"/>
    <property type="match status" value="1"/>
</dbReference>
<dbReference type="AlphaFoldDB" id="A0A432V033"/>
<evidence type="ECO:0000259" key="1">
    <source>
        <dbReference type="Pfam" id="PF13441"/>
    </source>
</evidence>
<feature type="domain" description="YMGG-like Gly-zipper" evidence="1">
    <location>
        <begin position="14"/>
        <end position="57"/>
    </location>
</feature>
<evidence type="ECO:0000313" key="3">
    <source>
        <dbReference type="Proteomes" id="UP000281647"/>
    </source>
</evidence>
<gene>
    <name evidence="2" type="ORF">EET67_22620</name>
</gene>
<sequence length="84" mass="7885">MVLAGCSATDQQINRAGTGALIGAAGGALAGQAIGGNTKSTLIGAAGGAVVGGAVGAATAPQRQNCRYQSVNGGTYVAPCSDGY</sequence>
<name>A0A432V033_9HYPH</name>